<comment type="caution">
    <text evidence="2">The sequence shown here is derived from an EMBL/GenBank/DDBJ whole genome shotgun (WGS) entry which is preliminary data.</text>
</comment>
<dbReference type="EMBL" id="PNHK01000113">
    <property type="protein sequence ID" value="PMD04376.1"/>
    <property type="molecule type" value="Genomic_DNA"/>
</dbReference>
<keyword evidence="1" id="KW-0472">Membrane</keyword>
<feature type="transmembrane region" description="Helical" evidence="1">
    <location>
        <begin position="32"/>
        <end position="50"/>
    </location>
</feature>
<evidence type="ECO:0000313" key="2">
    <source>
        <dbReference type="EMBL" id="PMD04376.1"/>
    </source>
</evidence>
<proteinExistence type="predicted"/>
<protein>
    <submittedName>
        <fullName evidence="2">MFS transporter</fullName>
    </submittedName>
</protein>
<reference evidence="2 3" key="1">
    <citation type="submission" date="2017-09" db="EMBL/GenBank/DDBJ databases">
        <title>Bacterial strain isolated from the female urinary microbiota.</title>
        <authorList>
            <person name="Thomas-White K."/>
            <person name="Kumar N."/>
            <person name="Forster S."/>
            <person name="Putonti C."/>
            <person name="Lawley T."/>
            <person name="Wolfe A.J."/>
        </authorList>
    </citation>
    <scope>NUCLEOTIDE SEQUENCE [LARGE SCALE GENOMIC DNA]</scope>
    <source>
        <strain evidence="2 3">UMB1301</strain>
    </source>
</reference>
<sequence>GMALGLIVYMTGRKNLPADSRKTVNPLPRNKLWVLPAAVVAVGLAIWAVVAL</sequence>
<keyword evidence="1" id="KW-0812">Transmembrane</keyword>
<name>A0A2N6VJS9_9MICO</name>
<feature type="non-terminal residue" evidence="2">
    <location>
        <position position="1"/>
    </location>
</feature>
<evidence type="ECO:0000313" key="3">
    <source>
        <dbReference type="Proteomes" id="UP000235598"/>
    </source>
</evidence>
<accession>A0A2N6VJS9</accession>
<gene>
    <name evidence="2" type="ORF">CJ199_12420</name>
</gene>
<feature type="non-terminal residue" evidence="2">
    <location>
        <position position="52"/>
    </location>
</feature>
<dbReference type="Proteomes" id="UP000235598">
    <property type="component" value="Unassembled WGS sequence"/>
</dbReference>
<keyword evidence="1" id="KW-1133">Transmembrane helix</keyword>
<organism evidence="2 3">
    <name type="scientific">Brevibacterium paucivorans</name>
    <dbReference type="NCBI Taxonomy" id="170994"/>
    <lineage>
        <taxon>Bacteria</taxon>
        <taxon>Bacillati</taxon>
        <taxon>Actinomycetota</taxon>
        <taxon>Actinomycetes</taxon>
        <taxon>Micrococcales</taxon>
        <taxon>Brevibacteriaceae</taxon>
        <taxon>Brevibacterium</taxon>
    </lineage>
</organism>
<evidence type="ECO:0000256" key="1">
    <source>
        <dbReference type="SAM" id="Phobius"/>
    </source>
</evidence>
<dbReference type="AlphaFoldDB" id="A0A2N6VJS9"/>